<evidence type="ECO:0000256" key="1">
    <source>
        <dbReference type="ARBA" id="ARBA00012845"/>
    </source>
</evidence>
<keyword evidence="8" id="KW-1185">Reference proteome</keyword>
<dbReference type="PROSITE" id="PS00062">
    <property type="entry name" value="ALDOKETO_REDUCTASE_2"/>
    <property type="match status" value="1"/>
</dbReference>
<dbReference type="GeneID" id="19171903"/>
<evidence type="ECO:0000256" key="4">
    <source>
        <dbReference type="ARBA" id="ARBA00047534"/>
    </source>
</evidence>
<comment type="catalytic activity">
    <reaction evidence="5">
        <text>xylitol + NAD(+) = D-xylose + NADH + H(+)</text>
        <dbReference type="Rhea" id="RHEA:27441"/>
        <dbReference type="ChEBI" id="CHEBI:15378"/>
        <dbReference type="ChEBI" id="CHEBI:17151"/>
        <dbReference type="ChEBI" id="CHEBI:53455"/>
        <dbReference type="ChEBI" id="CHEBI:57540"/>
        <dbReference type="ChEBI" id="CHEBI:57945"/>
        <dbReference type="EC" id="1.1.1.307"/>
    </reaction>
</comment>
<organism evidence="7 8">
    <name type="scientific">Capronia epimyces CBS 606.96</name>
    <dbReference type="NCBI Taxonomy" id="1182542"/>
    <lineage>
        <taxon>Eukaryota</taxon>
        <taxon>Fungi</taxon>
        <taxon>Dikarya</taxon>
        <taxon>Ascomycota</taxon>
        <taxon>Pezizomycotina</taxon>
        <taxon>Eurotiomycetes</taxon>
        <taxon>Chaetothyriomycetidae</taxon>
        <taxon>Chaetothyriales</taxon>
        <taxon>Herpotrichiellaceae</taxon>
        <taxon>Capronia</taxon>
    </lineage>
</organism>
<dbReference type="PROSITE" id="PS00798">
    <property type="entry name" value="ALDOKETO_REDUCTASE_1"/>
    <property type="match status" value="1"/>
</dbReference>
<dbReference type="eggNOG" id="KOG1577">
    <property type="taxonomic scope" value="Eukaryota"/>
</dbReference>
<evidence type="ECO:0000313" key="8">
    <source>
        <dbReference type="Proteomes" id="UP000019478"/>
    </source>
</evidence>
<comment type="function">
    <text evidence="3">Catalyzes the initial reaction in the xylose utilization pathway by reducing D-xylose into xylitol. Xylose is a major component of hemicelluloses such as xylan. Most fungi utilize D-xylose via three enzymatic reactions, xylose reductase (XR), xylitol dehydrogenase (XDH), and xylulokinase, to form xylulose 5-phosphate, which enters pentose phosphate pathway.</text>
</comment>
<name>W9YAY1_9EURO</name>
<protein>
    <recommendedName>
        <fullName evidence="1">D-xylose reductase [NAD(P)H]</fullName>
        <ecNumber evidence="1">1.1.1.307</ecNumber>
    </recommendedName>
</protein>
<dbReference type="InterPro" id="IPR018170">
    <property type="entry name" value="Aldo/ket_reductase_CS"/>
</dbReference>
<feature type="domain" description="NADP-dependent oxidoreductase" evidence="6">
    <location>
        <begin position="37"/>
        <end position="281"/>
    </location>
</feature>
<keyword evidence="2" id="KW-0560">Oxidoreductase</keyword>
<evidence type="ECO:0000259" key="6">
    <source>
        <dbReference type="Pfam" id="PF00248"/>
    </source>
</evidence>
<dbReference type="STRING" id="1182542.W9YAY1"/>
<evidence type="ECO:0000313" key="7">
    <source>
        <dbReference type="EMBL" id="EXJ79529.1"/>
    </source>
</evidence>
<comment type="caution">
    <text evidence="7">The sequence shown here is derived from an EMBL/GenBank/DDBJ whole genome shotgun (WGS) entry which is preliminary data.</text>
</comment>
<dbReference type="Pfam" id="PF00248">
    <property type="entry name" value="Aldo_ket_red"/>
    <property type="match status" value="1"/>
</dbReference>
<dbReference type="FunFam" id="3.20.20.100:FF:000002">
    <property type="entry name" value="2,5-diketo-D-gluconic acid reductase A"/>
    <property type="match status" value="1"/>
</dbReference>
<dbReference type="HOGENOM" id="CLU_023205_0_3_1"/>
<proteinExistence type="predicted"/>
<dbReference type="InterPro" id="IPR036812">
    <property type="entry name" value="NAD(P)_OxRdtase_dom_sf"/>
</dbReference>
<evidence type="ECO:0000256" key="5">
    <source>
        <dbReference type="ARBA" id="ARBA00049485"/>
    </source>
</evidence>
<dbReference type="RefSeq" id="XP_007736103.1">
    <property type="nucleotide sequence ID" value="XM_007737913.1"/>
</dbReference>
<dbReference type="PRINTS" id="PR00069">
    <property type="entry name" value="ALDKETRDTASE"/>
</dbReference>
<dbReference type="InterPro" id="IPR044494">
    <property type="entry name" value="AKR3C2/3"/>
</dbReference>
<dbReference type="PANTHER" id="PTHR11732">
    <property type="entry name" value="ALDO/KETO REDUCTASE"/>
    <property type="match status" value="1"/>
</dbReference>
<dbReference type="EMBL" id="AMGY01000007">
    <property type="protein sequence ID" value="EXJ79529.1"/>
    <property type="molecule type" value="Genomic_DNA"/>
</dbReference>
<dbReference type="InterPro" id="IPR020471">
    <property type="entry name" value="AKR"/>
</dbReference>
<reference evidence="7 8" key="1">
    <citation type="submission" date="2013-03" db="EMBL/GenBank/DDBJ databases">
        <title>The Genome Sequence of Capronia epimyces CBS 606.96.</title>
        <authorList>
            <consortium name="The Broad Institute Genomics Platform"/>
            <person name="Cuomo C."/>
            <person name="de Hoog S."/>
            <person name="Gorbushina A."/>
            <person name="Walker B."/>
            <person name="Young S.K."/>
            <person name="Zeng Q."/>
            <person name="Gargeya S."/>
            <person name="Fitzgerald M."/>
            <person name="Haas B."/>
            <person name="Abouelleil A."/>
            <person name="Allen A.W."/>
            <person name="Alvarado L."/>
            <person name="Arachchi H.M."/>
            <person name="Berlin A.M."/>
            <person name="Chapman S.B."/>
            <person name="Gainer-Dewar J."/>
            <person name="Goldberg J."/>
            <person name="Griggs A."/>
            <person name="Gujja S."/>
            <person name="Hansen M."/>
            <person name="Howarth C."/>
            <person name="Imamovic A."/>
            <person name="Ireland A."/>
            <person name="Larimer J."/>
            <person name="McCowan C."/>
            <person name="Murphy C."/>
            <person name="Pearson M."/>
            <person name="Poon T.W."/>
            <person name="Priest M."/>
            <person name="Roberts A."/>
            <person name="Saif S."/>
            <person name="Shea T."/>
            <person name="Sisk P."/>
            <person name="Sykes S."/>
            <person name="Wortman J."/>
            <person name="Nusbaum C."/>
            <person name="Birren B."/>
        </authorList>
    </citation>
    <scope>NUCLEOTIDE SEQUENCE [LARGE SCALE GENOMIC DNA]</scope>
    <source>
        <strain evidence="7 8">CBS 606.96</strain>
    </source>
</reference>
<comment type="catalytic activity">
    <reaction evidence="4">
        <text>xylitol + NADP(+) = D-xylose + NADPH + H(+)</text>
        <dbReference type="Rhea" id="RHEA:27445"/>
        <dbReference type="ChEBI" id="CHEBI:15378"/>
        <dbReference type="ChEBI" id="CHEBI:17151"/>
        <dbReference type="ChEBI" id="CHEBI:53455"/>
        <dbReference type="ChEBI" id="CHEBI:57783"/>
        <dbReference type="ChEBI" id="CHEBI:58349"/>
        <dbReference type="EC" id="1.1.1.307"/>
    </reaction>
</comment>
<dbReference type="GO" id="GO:0016652">
    <property type="term" value="F:oxidoreductase activity, acting on NAD(P)H as acceptor"/>
    <property type="evidence" value="ECO:0007669"/>
    <property type="project" value="InterPro"/>
</dbReference>
<evidence type="ECO:0000256" key="2">
    <source>
        <dbReference type="ARBA" id="ARBA00023002"/>
    </source>
</evidence>
<sequence length="321" mass="35465">MRCLSIGGSGSTIPVVYIIDSFRTLPILIVLALASKIGYGTGTTWFKDSATGIDRAGVETFKKAISLGYRHFDTAEMYNTESELGAAIGESAVARSSLFVTTKCVTANPADIPAALEASLQRLQLDYVDLYLIHSPFVYNTPDQLQGAWKQMELLHKKGLVRNIGVSNFLCHHLRTVLSVATIKPAVNQIEMHPYLPRTGLRRFMREKGIGLAAFATITPITTAKGKSSVFESYIKTLAAKYHLGEEDQGQVLLAWALKQEAVVITTSRTEERLKRILDLAVERDADWELTRSEAEEIGRLGQGVNFRTYFAEDIGTANFE</sequence>
<dbReference type="Gene3D" id="3.20.20.100">
    <property type="entry name" value="NADP-dependent oxidoreductase domain"/>
    <property type="match status" value="1"/>
</dbReference>
<dbReference type="EC" id="1.1.1.307" evidence="1"/>
<dbReference type="GO" id="GO:0016616">
    <property type="term" value="F:oxidoreductase activity, acting on the CH-OH group of donors, NAD or NADP as acceptor"/>
    <property type="evidence" value="ECO:0007669"/>
    <property type="project" value="UniProtKB-ARBA"/>
</dbReference>
<dbReference type="Proteomes" id="UP000019478">
    <property type="component" value="Unassembled WGS sequence"/>
</dbReference>
<gene>
    <name evidence="7" type="ORF">A1O3_07808</name>
</gene>
<dbReference type="CDD" id="cd19120">
    <property type="entry name" value="AKR_AKR3C2-3"/>
    <property type="match status" value="1"/>
</dbReference>
<dbReference type="AlphaFoldDB" id="W9YAY1"/>
<dbReference type="OrthoDB" id="416253at2759"/>
<accession>W9YAY1</accession>
<evidence type="ECO:0000256" key="3">
    <source>
        <dbReference type="ARBA" id="ARBA00025065"/>
    </source>
</evidence>
<dbReference type="InterPro" id="IPR023210">
    <property type="entry name" value="NADP_OxRdtase_dom"/>
</dbReference>
<dbReference type="SUPFAM" id="SSF51430">
    <property type="entry name" value="NAD(P)-linked oxidoreductase"/>
    <property type="match status" value="1"/>
</dbReference>